<dbReference type="STRING" id="326427.Cagg_3634"/>
<dbReference type="InterPro" id="IPR003368">
    <property type="entry name" value="POMP_repeat"/>
</dbReference>
<name>B8GA95_CHLAD</name>
<dbReference type="OrthoDB" id="137967at2"/>
<keyword evidence="7" id="KW-0998">Cell outer membrane</keyword>
<evidence type="ECO:0000256" key="4">
    <source>
        <dbReference type="ARBA" id="ARBA00022525"/>
    </source>
</evidence>
<organism evidence="8 9">
    <name type="scientific">Chloroflexus aggregans (strain MD-66 / DSM 9485)</name>
    <dbReference type="NCBI Taxonomy" id="326427"/>
    <lineage>
        <taxon>Bacteria</taxon>
        <taxon>Bacillati</taxon>
        <taxon>Chloroflexota</taxon>
        <taxon>Chloroflexia</taxon>
        <taxon>Chloroflexales</taxon>
        <taxon>Chloroflexineae</taxon>
        <taxon>Chloroflexaceae</taxon>
        <taxon>Chloroflexus</taxon>
    </lineage>
</organism>
<keyword evidence="9" id="KW-1185">Reference proteome</keyword>
<evidence type="ECO:0000256" key="7">
    <source>
        <dbReference type="ARBA" id="ARBA00023237"/>
    </source>
</evidence>
<evidence type="ECO:0000256" key="3">
    <source>
        <dbReference type="ARBA" id="ARBA00004613"/>
    </source>
</evidence>
<dbReference type="eggNOG" id="COG2931">
    <property type="taxonomic scope" value="Bacteria"/>
</dbReference>
<dbReference type="GO" id="GO:0009279">
    <property type="term" value="C:cell outer membrane"/>
    <property type="evidence" value="ECO:0007669"/>
    <property type="project" value="UniProtKB-SubCell"/>
</dbReference>
<evidence type="ECO:0000256" key="2">
    <source>
        <dbReference type="ARBA" id="ARBA00004442"/>
    </source>
</evidence>
<evidence type="ECO:0000313" key="9">
    <source>
        <dbReference type="Proteomes" id="UP000002508"/>
    </source>
</evidence>
<evidence type="ECO:0000313" key="8">
    <source>
        <dbReference type="EMBL" id="ACL26470.1"/>
    </source>
</evidence>
<dbReference type="SUPFAM" id="SSF51126">
    <property type="entry name" value="Pectin lyase-like"/>
    <property type="match status" value="2"/>
</dbReference>
<evidence type="ECO:0000256" key="6">
    <source>
        <dbReference type="ARBA" id="ARBA00023136"/>
    </source>
</evidence>
<dbReference type="HOGENOM" id="CLU_021408_1_0_0"/>
<proteinExistence type="predicted"/>
<accession>B8GA95</accession>
<dbReference type="KEGG" id="cag:Cagg_3634"/>
<dbReference type="AlphaFoldDB" id="B8GA95"/>
<reference evidence="8" key="1">
    <citation type="submission" date="2008-12" db="EMBL/GenBank/DDBJ databases">
        <title>Complete sequence of Chloroflexus aggregans DSM 9485.</title>
        <authorList>
            <consortium name="US DOE Joint Genome Institute"/>
            <person name="Lucas S."/>
            <person name="Copeland A."/>
            <person name="Lapidus A."/>
            <person name="Glavina del Rio T."/>
            <person name="Dalin E."/>
            <person name="Tice H."/>
            <person name="Pitluck S."/>
            <person name="Foster B."/>
            <person name="Larimer F."/>
            <person name="Land M."/>
            <person name="Hauser L."/>
            <person name="Kyrpides N."/>
            <person name="Mikhailova N."/>
            <person name="Bryant D."/>
            <person name="Richardson P."/>
        </authorList>
    </citation>
    <scope>NUCLEOTIDE SEQUENCE</scope>
    <source>
        <strain evidence="8">DSM 9485</strain>
    </source>
</reference>
<dbReference type="InterPro" id="IPR011050">
    <property type="entry name" value="Pectin_lyase_fold/virulence"/>
</dbReference>
<dbReference type="GO" id="GO:0005576">
    <property type="term" value="C:extracellular region"/>
    <property type="evidence" value="ECO:0007669"/>
    <property type="project" value="UniProtKB-SubCell"/>
</dbReference>
<protein>
    <submittedName>
        <fullName evidence="8">Polymorphic outer membrane protein</fullName>
    </submittedName>
</protein>
<dbReference type="InterPro" id="IPR059226">
    <property type="entry name" value="Choice_anch_Q_dom"/>
</dbReference>
<dbReference type="PANTHER" id="PTHR11319:SF35">
    <property type="entry name" value="OUTER MEMBRANE PROTEIN PMPC-RELATED"/>
    <property type="match status" value="1"/>
</dbReference>
<keyword evidence="4" id="KW-0964">Secreted</keyword>
<comment type="subcellular location">
    <subcellularLocation>
        <location evidence="1">Cell envelope</location>
    </subcellularLocation>
    <subcellularLocation>
        <location evidence="2">Cell outer membrane</location>
    </subcellularLocation>
    <subcellularLocation>
        <location evidence="3">Secreted</location>
    </subcellularLocation>
</comment>
<dbReference type="Proteomes" id="UP000002508">
    <property type="component" value="Chromosome"/>
</dbReference>
<evidence type="ECO:0000256" key="5">
    <source>
        <dbReference type="ARBA" id="ARBA00022729"/>
    </source>
</evidence>
<dbReference type="EMBL" id="CP001337">
    <property type="protein sequence ID" value="ACL26470.1"/>
    <property type="molecule type" value="Genomic_DNA"/>
</dbReference>
<sequence length="655" mass="67531">MLTIFRHTSINAPRYRFILWLSVVVLIFIGQPTPPVGAQSKVVGNGTPASCTATALAAQVVGGGTINFNCGPNPHTIVLSAPLIITAPQTIIDGGGRITLQGNNSRLIDHYTTGFIGASRLEVRNLTIIGGRASGGGTDESAVNGSGGAIRSYFAAANPTFTPTLVIDRVTFRDNQTTLNSVPAGRDAYDYGGGAIYSRGGAVIVTNSRFESNHANNGAGGAIHLLQSSLSVEDTVFVGNTAIGARPQDSFGGAISADGLGGANRRLRVVRCLFQDNQTYNSGGAIHANMYEDSSGLEVIDSAFLNNAVIGGSRGQGGAIGGGGSANGSGTGNPSVLISGSLFHANRARRTPGADGNPREDGSGGAVAFPQQVTLRIVNTTFVANRAEGSGFNANGGALYVINSRPAPFVIETSTFAENYAGWVGGAISHSGNGSVSNSLFVNNTAGNGGNGWNIQQHCSRELTHDGRSLQYPPRLTGANFWNDVTCFAGKSAPNQTNDPQFRDPMLRALANNGGPTQTMAIPADSPARDAGAACPATDQRGVTRPQLAACDLGAFEVQVSLVATPSLLARNQSALLLLLHGVDFAATTQALVNGQPRPTTLIDEQTLRVALVASDVADLGTLTISLSGPGSVVGTTQVRVVETVFTVYAPLTSR</sequence>
<keyword evidence="5" id="KW-0732">Signal</keyword>
<dbReference type="NCBIfam" id="NF041518">
    <property type="entry name" value="choice_anch_Q"/>
    <property type="match status" value="1"/>
</dbReference>
<gene>
    <name evidence="8" type="ordered locus">Cagg_3634</name>
</gene>
<keyword evidence="6" id="KW-0472">Membrane</keyword>
<dbReference type="RefSeq" id="WP_015942315.1">
    <property type="nucleotide sequence ID" value="NC_011831.1"/>
</dbReference>
<evidence type="ECO:0000256" key="1">
    <source>
        <dbReference type="ARBA" id="ARBA00004196"/>
    </source>
</evidence>
<dbReference type="Pfam" id="PF02415">
    <property type="entry name" value="Chlam_PMP"/>
    <property type="match status" value="1"/>
</dbReference>
<dbReference type="PANTHER" id="PTHR11319">
    <property type="entry name" value="G PROTEIN-COUPLED RECEPTOR-RELATED"/>
    <property type="match status" value="1"/>
</dbReference>